<keyword evidence="2" id="KW-0806">Transcription termination</keyword>
<dbReference type="SMR" id="K7UVT1"/>
<dbReference type="PANTHER" id="PTHR13068">
    <property type="entry name" value="CGI-12 PROTEIN-RELATED"/>
    <property type="match status" value="1"/>
</dbReference>
<evidence type="ECO:0000256" key="3">
    <source>
        <dbReference type="ARBA" id="ARBA00022946"/>
    </source>
</evidence>
<dbReference type="InParanoid" id="K7UVT1"/>
<keyword evidence="2" id="KW-0804">Transcription</keyword>
<gene>
    <name evidence="4" type="primary">mTRF28</name>
    <name evidence="5" type="ORF">ZEAMMB73_Zm00001d010329</name>
</gene>
<reference evidence="5" key="2">
    <citation type="submission" date="2015-12" db="EMBL/GenBank/DDBJ databases">
        <title>Update maize B73 reference genome by single molecule sequencing technologies.</title>
        <authorList>
            <consortium name="Maize Genome Sequencing Project"/>
            <person name="Ware D."/>
        </authorList>
    </citation>
    <scope>NUCLEOTIDE SEQUENCE</scope>
    <source>
        <tissue evidence="5">Seedling</tissue>
    </source>
</reference>
<evidence type="ECO:0000256" key="2">
    <source>
        <dbReference type="ARBA" id="ARBA00022472"/>
    </source>
</evidence>
<dbReference type="HOGENOM" id="CLU_034145_1_1_1"/>
<dbReference type="InterPro" id="IPR038538">
    <property type="entry name" value="MTERF_sf"/>
</dbReference>
<dbReference type="STRING" id="4577.K7UVT1"/>
<protein>
    <submittedName>
        <fullName evidence="5">Putative mitochondrial transcription termination factor family protein</fullName>
    </submittedName>
    <submittedName>
        <fullName evidence="4">mTERF transcription factor</fullName>
    </submittedName>
</protein>
<dbReference type="eggNOG" id="KOG1267">
    <property type="taxonomic scope" value="Eukaryota"/>
</dbReference>
<dbReference type="SMART" id="SM00733">
    <property type="entry name" value="Mterf"/>
    <property type="match status" value="6"/>
</dbReference>
<keyword evidence="2" id="KW-0805">Transcription regulation</keyword>
<keyword evidence="3" id="KW-0809">Transit peptide</keyword>
<dbReference type="GO" id="GO:0003676">
    <property type="term" value="F:nucleic acid binding"/>
    <property type="evidence" value="ECO:0007669"/>
    <property type="project" value="InterPro"/>
</dbReference>
<evidence type="ECO:0000313" key="4">
    <source>
        <dbReference type="EMBL" id="AIB05272.1"/>
    </source>
</evidence>
<reference evidence="4" key="1">
    <citation type="submission" date="2014-04" db="EMBL/GenBank/DDBJ databases">
        <title>The Maize TFome - Development of a transcription factor open reading frame collection for functional genomics.</title>
        <authorList>
            <person name="Burdo B."/>
            <person name="Gray J."/>
            <person name="Goetting-Minesky M.P."/>
            <person name="Wittler B."/>
            <person name="Hunt M."/>
            <person name="Li T."/>
            <person name="Velliquette D."/>
            <person name="Thomas J."/>
            <person name="Gentzel I."/>
            <person name="Dos Santos Brito M."/>
            <person name="Mejia-Guerra M.K."/>
            <person name="Connolly L.N."/>
            <person name="Qaisi D."/>
            <person name="Li W."/>
            <person name="Casas M.I."/>
            <person name="Doseff A.I."/>
            <person name="Grotewold E."/>
        </authorList>
    </citation>
    <scope>NUCLEOTIDE SEQUENCE</scope>
</reference>
<dbReference type="Pfam" id="PF02536">
    <property type="entry name" value="mTERF"/>
    <property type="match status" value="2"/>
</dbReference>
<dbReference type="OMA" id="VMESNIR"/>
<dbReference type="EMBL" id="CM000784">
    <property type="protein sequence ID" value="AQK93891.1"/>
    <property type="molecule type" value="Genomic_DNA"/>
</dbReference>
<dbReference type="InterPro" id="IPR003690">
    <property type="entry name" value="MTERF"/>
</dbReference>
<dbReference type="FunFam" id="1.25.70.10:FF:000001">
    <property type="entry name" value="Mitochondrial transcription termination factor-like"/>
    <property type="match status" value="1"/>
</dbReference>
<dbReference type="EMBL" id="KJ727781">
    <property type="protein sequence ID" value="AIB05272.1"/>
    <property type="molecule type" value="Genomic_DNA"/>
</dbReference>
<dbReference type="PaxDb" id="4577-GRMZM2G325350_P01"/>
<dbReference type="AlphaFoldDB" id="K7UVT1"/>
<evidence type="ECO:0000256" key="1">
    <source>
        <dbReference type="ARBA" id="ARBA00007692"/>
    </source>
</evidence>
<evidence type="ECO:0000313" key="5">
    <source>
        <dbReference type="EMBL" id="AQK93891.1"/>
    </source>
</evidence>
<proteinExistence type="inferred from homology"/>
<dbReference type="GO" id="GO:0006353">
    <property type="term" value="P:DNA-templated transcription termination"/>
    <property type="evidence" value="ECO:0007669"/>
    <property type="project" value="UniProtKB-KW"/>
</dbReference>
<dbReference type="ExpressionAtlas" id="K7UVT1">
    <property type="expression patterns" value="baseline and differential"/>
</dbReference>
<accession>K7UVT1</accession>
<dbReference type="Gene3D" id="1.25.70.10">
    <property type="entry name" value="Transcription termination factor 3, mitochondrial"/>
    <property type="match status" value="1"/>
</dbReference>
<sequence length="420" mass="47036">MMTRRLGHSIWYWRWAPGPEIPAALKYYNPRGQATGMFASICRRRLLRLCQIPFGTGAIPSDALPHCHSLATIADAPVSEPCAALVSCGLSPAAAVAHRLPIRSTAKADAVRALLRSYGFTDAEVADLVRRLSQILSVDPDRIRPKLDLFASLGVKPRRLARYPALLTRSLDKHLVPCIQFLRNILSTDEDVCLAISRTPRALSAGLEKIMRPALDTLRRLGLPDESISKLVVIEMGVLMMSPDRICQIFEALKELGLGVTEKRFPYGIRALCCISREKWLHRVALYRSFGVSEGELQRAFKKQPNIVNFSDEIIKKKIRFFLDVLKVELSEVMEQPAIIGYSLERNIIPRCAVLSLLMREGKIGPNVKLISALLGSANMFSTRYVLRYANELPDVVKAYEGKITFDGFREQDLLVPLKL</sequence>
<organism evidence="5">
    <name type="scientific">Zea mays</name>
    <name type="common">Maize</name>
    <dbReference type="NCBI Taxonomy" id="4577"/>
    <lineage>
        <taxon>Eukaryota</taxon>
        <taxon>Viridiplantae</taxon>
        <taxon>Streptophyta</taxon>
        <taxon>Embryophyta</taxon>
        <taxon>Tracheophyta</taxon>
        <taxon>Spermatophyta</taxon>
        <taxon>Magnoliopsida</taxon>
        <taxon>Liliopsida</taxon>
        <taxon>Poales</taxon>
        <taxon>Poaceae</taxon>
        <taxon>PACMAD clade</taxon>
        <taxon>Panicoideae</taxon>
        <taxon>Andropogonodae</taxon>
        <taxon>Andropogoneae</taxon>
        <taxon>Tripsacinae</taxon>
        <taxon>Zea</taxon>
    </lineage>
</organism>
<name>K7UVT1_MAIZE</name>
<comment type="similarity">
    <text evidence="1">Belongs to the mTERF family.</text>
</comment>
<dbReference type="PANTHER" id="PTHR13068:SF181">
    <property type="entry name" value="MTERF TRANSCRIPTION FACTOR"/>
    <property type="match status" value="1"/>
</dbReference>